<feature type="transmembrane region" description="Helical" evidence="6">
    <location>
        <begin position="121"/>
        <end position="140"/>
    </location>
</feature>
<feature type="transmembrane region" description="Helical" evidence="6">
    <location>
        <begin position="52"/>
        <end position="71"/>
    </location>
</feature>
<dbReference type="InterPro" id="IPR001104">
    <property type="entry name" value="3-oxo-5_a-steroid_4-DH_C"/>
</dbReference>
<feature type="transmembrane region" description="Helical" evidence="6">
    <location>
        <begin position="20"/>
        <end position="40"/>
    </location>
</feature>
<evidence type="ECO:0000256" key="1">
    <source>
        <dbReference type="ARBA" id="ARBA00004141"/>
    </source>
</evidence>
<dbReference type="GO" id="GO:0016627">
    <property type="term" value="F:oxidoreductase activity, acting on the CH-CH group of donors"/>
    <property type="evidence" value="ECO:0007669"/>
    <property type="project" value="InterPro"/>
</dbReference>
<dbReference type="GO" id="GO:0016020">
    <property type="term" value="C:membrane"/>
    <property type="evidence" value="ECO:0007669"/>
    <property type="project" value="UniProtKB-SubCell"/>
</dbReference>
<proteinExistence type="inferred from homology"/>
<dbReference type="Proteomes" id="UP000717328">
    <property type="component" value="Unassembled WGS sequence"/>
</dbReference>
<protein>
    <recommendedName>
        <fullName evidence="7">3-oxo-5-alpha-steroid 4-dehydrogenase C-terminal domain-containing protein</fullName>
    </recommendedName>
</protein>
<keyword evidence="9" id="KW-1185">Reference proteome</keyword>
<comment type="caution">
    <text evidence="8">The sequence shown here is derived from an EMBL/GenBank/DDBJ whole genome shotgun (WGS) entry which is preliminary data.</text>
</comment>
<comment type="similarity">
    <text evidence="2">Belongs to the steroid 5-alpha reductase family.</text>
</comment>
<feature type="transmembrane region" description="Helical" evidence="6">
    <location>
        <begin position="152"/>
        <end position="174"/>
    </location>
</feature>
<reference evidence="8" key="2">
    <citation type="submission" date="2021-10" db="EMBL/GenBank/DDBJ databases">
        <title>Phylogenomics reveals ancestral predisposition of the termite-cultivated fungus Termitomyces towards a domesticated lifestyle.</title>
        <authorList>
            <person name="Auxier B."/>
            <person name="Grum-Grzhimaylo A."/>
            <person name="Cardenas M.E."/>
            <person name="Lodge J.D."/>
            <person name="Laessoe T."/>
            <person name="Pedersen O."/>
            <person name="Smith M.E."/>
            <person name="Kuyper T.W."/>
            <person name="Franco-Molano E.A."/>
            <person name="Baroni T.J."/>
            <person name="Aanen D.K."/>
        </authorList>
    </citation>
    <scope>NUCLEOTIDE SEQUENCE</scope>
    <source>
        <strain evidence="8">D49</strain>
    </source>
</reference>
<organism evidence="8 9">
    <name type="scientific">Sphagnurus paluster</name>
    <dbReference type="NCBI Taxonomy" id="117069"/>
    <lineage>
        <taxon>Eukaryota</taxon>
        <taxon>Fungi</taxon>
        <taxon>Dikarya</taxon>
        <taxon>Basidiomycota</taxon>
        <taxon>Agaricomycotina</taxon>
        <taxon>Agaricomycetes</taxon>
        <taxon>Agaricomycetidae</taxon>
        <taxon>Agaricales</taxon>
        <taxon>Tricholomatineae</taxon>
        <taxon>Lyophyllaceae</taxon>
        <taxon>Sphagnurus</taxon>
    </lineage>
</organism>
<dbReference type="OrthoDB" id="5788137at2759"/>
<feature type="transmembrane region" description="Helical" evidence="6">
    <location>
        <begin position="254"/>
        <end position="274"/>
    </location>
</feature>
<dbReference type="Gene3D" id="1.20.120.1630">
    <property type="match status" value="1"/>
</dbReference>
<evidence type="ECO:0000259" key="7">
    <source>
        <dbReference type="Pfam" id="PF02544"/>
    </source>
</evidence>
<name>A0A9P7FVH5_9AGAR</name>
<feature type="domain" description="3-oxo-5-alpha-steroid 4-dehydrogenase C-terminal" evidence="7">
    <location>
        <begin position="261"/>
        <end position="304"/>
    </location>
</feature>
<keyword evidence="5 6" id="KW-0472">Membrane</keyword>
<evidence type="ECO:0000256" key="3">
    <source>
        <dbReference type="ARBA" id="ARBA00022692"/>
    </source>
</evidence>
<dbReference type="GO" id="GO:0006629">
    <property type="term" value="P:lipid metabolic process"/>
    <property type="evidence" value="ECO:0007669"/>
    <property type="project" value="InterPro"/>
</dbReference>
<sequence length="304" mass="33486">MFSPEQATFLYNAARKYFTLVPLAICPLTFFIDAPFGRFAPGSNTLFLVDGIKAWIVMELVSPILFLWSFLTSPLSTGTHTSPSLLSPQSLLAGLYLIHYANRALISPLRTPSRSKSHISVPLSAILFNTINGSLMGSYLNSSVAQTHLAGVFSRAGFWAAIAMWSFGLVGNIWHDEVLLTLRRHAQSKANAKPGTGEHYAIPYGGLYAFVSYPNYLCEWFEWLGFALAAAPLPTISLASLISLPSTLAAPASLFAPSLTPPYIFLFSEVLLMLPRAVRGHKWYHQRFGASYPPDRRAIIPFLL</sequence>
<dbReference type="InterPro" id="IPR039357">
    <property type="entry name" value="SRD5A/TECR"/>
</dbReference>
<evidence type="ECO:0000313" key="8">
    <source>
        <dbReference type="EMBL" id="KAG5638858.1"/>
    </source>
</evidence>
<reference evidence="8" key="1">
    <citation type="submission" date="2021-02" db="EMBL/GenBank/DDBJ databases">
        <authorList>
            <person name="Nieuwenhuis M."/>
            <person name="Van De Peppel L.J.J."/>
        </authorList>
    </citation>
    <scope>NUCLEOTIDE SEQUENCE</scope>
    <source>
        <strain evidence="8">D49</strain>
    </source>
</reference>
<dbReference type="AlphaFoldDB" id="A0A9P7FVH5"/>
<evidence type="ECO:0000256" key="4">
    <source>
        <dbReference type="ARBA" id="ARBA00022989"/>
    </source>
</evidence>
<dbReference type="PANTHER" id="PTHR10556">
    <property type="entry name" value="3-OXO-5-ALPHA-STEROID 4-DEHYDROGENASE"/>
    <property type="match status" value="1"/>
</dbReference>
<dbReference type="PROSITE" id="PS50244">
    <property type="entry name" value="S5A_REDUCTASE"/>
    <property type="match status" value="1"/>
</dbReference>
<gene>
    <name evidence="8" type="ORF">H0H81_009409</name>
</gene>
<dbReference type="Pfam" id="PF02544">
    <property type="entry name" value="Steroid_dh"/>
    <property type="match status" value="2"/>
</dbReference>
<keyword evidence="4 6" id="KW-1133">Transmembrane helix</keyword>
<evidence type="ECO:0000256" key="6">
    <source>
        <dbReference type="SAM" id="Phobius"/>
    </source>
</evidence>
<evidence type="ECO:0000313" key="9">
    <source>
        <dbReference type="Proteomes" id="UP000717328"/>
    </source>
</evidence>
<evidence type="ECO:0000256" key="5">
    <source>
        <dbReference type="ARBA" id="ARBA00023136"/>
    </source>
</evidence>
<feature type="transmembrane region" description="Helical" evidence="6">
    <location>
        <begin position="223"/>
        <end position="242"/>
    </location>
</feature>
<accession>A0A9P7FVH5</accession>
<keyword evidence="3 6" id="KW-0812">Transmembrane</keyword>
<dbReference type="EMBL" id="JABCKI010005741">
    <property type="protein sequence ID" value="KAG5638858.1"/>
    <property type="molecule type" value="Genomic_DNA"/>
</dbReference>
<feature type="domain" description="3-oxo-5-alpha-steroid 4-dehydrogenase C-terminal" evidence="7">
    <location>
        <begin position="119"/>
        <end position="239"/>
    </location>
</feature>
<dbReference type="PANTHER" id="PTHR10556:SF43">
    <property type="entry name" value="STEROID 5-ALPHA-REDUCTASE DET2"/>
    <property type="match status" value="1"/>
</dbReference>
<evidence type="ECO:0000256" key="2">
    <source>
        <dbReference type="ARBA" id="ARBA00007742"/>
    </source>
</evidence>
<comment type="subcellular location">
    <subcellularLocation>
        <location evidence="1">Membrane</location>
        <topology evidence="1">Multi-pass membrane protein</topology>
    </subcellularLocation>
</comment>